<dbReference type="EMBL" id="CAJVCH010192954">
    <property type="protein sequence ID" value="CAG7730358.1"/>
    <property type="molecule type" value="Genomic_DNA"/>
</dbReference>
<feature type="non-terminal residue" evidence="1">
    <location>
        <position position="1"/>
    </location>
</feature>
<accession>A0A8J2JZJ4</accession>
<evidence type="ECO:0000313" key="1">
    <source>
        <dbReference type="EMBL" id="CAG7730358.1"/>
    </source>
</evidence>
<comment type="caution">
    <text evidence="1">The sequence shown here is derived from an EMBL/GenBank/DDBJ whole genome shotgun (WGS) entry which is preliminary data.</text>
</comment>
<evidence type="ECO:0000313" key="2">
    <source>
        <dbReference type="Proteomes" id="UP000708208"/>
    </source>
</evidence>
<keyword evidence="2" id="KW-1185">Reference proteome</keyword>
<gene>
    <name evidence="1" type="ORF">AFUS01_LOCUS19007</name>
</gene>
<dbReference type="AlphaFoldDB" id="A0A8J2JZJ4"/>
<reference evidence="1" key="1">
    <citation type="submission" date="2021-06" db="EMBL/GenBank/DDBJ databases">
        <authorList>
            <person name="Hodson N. C."/>
            <person name="Mongue J. A."/>
            <person name="Jaron S. K."/>
        </authorList>
    </citation>
    <scope>NUCLEOTIDE SEQUENCE</scope>
</reference>
<organism evidence="1 2">
    <name type="scientific">Allacma fusca</name>
    <dbReference type="NCBI Taxonomy" id="39272"/>
    <lineage>
        <taxon>Eukaryota</taxon>
        <taxon>Metazoa</taxon>
        <taxon>Ecdysozoa</taxon>
        <taxon>Arthropoda</taxon>
        <taxon>Hexapoda</taxon>
        <taxon>Collembola</taxon>
        <taxon>Symphypleona</taxon>
        <taxon>Sminthuridae</taxon>
        <taxon>Allacma</taxon>
    </lineage>
</organism>
<name>A0A8J2JZJ4_9HEXA</name>
<sequence length="56" mass="6240">KATVNDEVTEKVEIGMMTAKPELSSSGKCVRDNEHTDKTSYLSDLRIGQQYLPLDP</sequence>
<dbReference type="Proteomes" id="UP000708208">
    <property type="component" value="Unassembled WGS sequence"/>
</dbReference>
<protein>
    <submittedName>
        <fullName evidence="1">Uncharacterized protein</fullName>
    </submittedName>
</protein>
<proteinExistence type="predicted"/>